<dbReference type="AlphaFoldDB" id="A0A8J6IW68"/>
<accession>A0A8J6IW68</accession>
<gene>
    <name evidence="1" type="ORF">H8B19_13165</name>
</gene>
<reference evidence="1" key="2">
    <citation type="submission" date="2020-08" db="EMBL/GenBank/DDBJ databases">
        <authorList>
            <person name="Lai Q."/>
        </authorList>
    </citation>
    <scope>NUCLEOTIDE SEQUENCE</scope>
    <source>
        <strain evidence="1">S27-2</strain>
    </source>
</reference>
<dbReference type="EMBL" id="JACNEP010000011">
    <property type="protein sequence ID" value="MBC3766830.1"/>
    <property type="molecule type" value="Genomic_DNA"/>
</dbReference>
<organism evidence="1 2">
    <name type="scientific">Neptunicella marina</name>
    <dbReference type="NCBI Taxonomy" id="2125989"/>
    <lineage>
        <taxon>Bacteria</taxon>
        <taxon>Pseudomonadati</taxon>
        <taxon>Pseudomonadota</taxon>
        <taxon>Gammaproteobacteria</taxon>
        <taxon>Alteromonadales</taxon>
        <taxon>Alteromonadaceae</taxon>
        <taxon>Neptunicella</taxon>
    </lineage>
</organism>
<proteinExistence type="predicted"/>
<name>A0A8J6IW68_9ALTE</name>
<dbReference type="InterPro" id="IPR025332">
    <property type="entry name" value="DUF4238"/>
</dbReference>
<dbReference type="Proteomes" id="UP000601768">
    <property type="component" value="Unassembled WGS sequence"/>
</dbReference>
<comment type="caution">
    <text evidence="1">The sequence shown here is derived from an EMBL/GenBank/DDBJ whole genome shotgun (WGS) entry which is preliminary data.</text>
</comment>
<reference evidence="1" key="1">
    <citation type="journal article" date="2018" name="Int. J. Syst. Evol. Microbiol.">
        <title>Neptunicella marina gen. nov., sp. nov., isolated from surface seawater.</title>
        <authorList>
            <person name="Liu X."/>
            <person name="Lai Q."/>
            <person name="Du Y."/>
            <person name="Zhang X."/>
            <person name="Liu Z."/>
            <person name="Sun F."/>
            <person name="Shao Z."/>
        </authorList>
    </citation>
    <scope>NUCLEOTIDE SEQUENCE</scope>
    <source>
        <strain evidence="1">S27-2</strain>
    </source>
</reference>
<keyword evidence="2" id="KW-1185">Reference proteome</keyword>
<sequence length="375" mass="42899">MAKKRDQHIVPRCYLKHFVDSSSAVNNKKYEAGVYVNTSALDRAWKMKGLSNNIFTKTRFYNLKSDDPDKPLVEEHLAKIESFYSKGITKLLNGEFSNEILSIFTLFVVTQFLRTEKVLKAHQKSWDSVALYADMFEGGNRNRNIYGEISKQQILHLAKSDALNPINRKSGIIFNCTKIPFLTSDKPVIKELFNQEDISRIFHPLPQTKYIDDHLESLFYFMPLTPWLAYVSHSSFEGEMKGFECSHASVISQLNDMMLCNASEYIYSFMDNPVTSLPTKIKQDGNLNFFAKIFTESRRLILAVRSHHSDKSLLTLISENVCVCDELFEGQKVLSVEVFDTNFSNVIGVVRIKDCVVKAIDKLSGKIVFETKHAL</sequence>
<protein>
    <submittedName>
        <fullName evidence="1">DUF4238 domain-containing protein</fullName>
    </submittedName>
</protein>
<evidence type="ECO:0000313" key="2">
    <source>
        <dbReference type="Proteomes" id="UP000601768"/>
    </source>
</evidence>
<dbReference type="Pfam" id="PF14022">
    <property type="entry name" value="DUF4238"/>
    <property type="match status" value="1"/>
</dbReference>
<evidence type="ECO:0000313" key="1">
    <source>
        <dbReference type="EMBL" id="MBC3766830.1"/>
    </source>
</evidence>
<dbReference type="RefSeq" id="WP_186507358.1">
    <property type="nucleotide sequence ID" value="NZ_JACNEP010000011.1"/>
</dbReference>